<keyword evidence="2" id="KW-1185">Reference proteome</keyword>
<dbReference type="Proteomes" id="UP000689195">
    <property type="component" value="Unassembled WGS sequence"/>
</dbReference>
<dbReference type="EMBL" id="CAJJDO010000200">
    <property type="protein sequence ID" value="CAD8214213.1"/>
    <property type="molecule type" value="Genomic_DNA"/>
</dbReference>
<sequence>MGTKQTLNINQFLIKQNVKTKNDRKCKRFLLLQEHKLPVVTIALDLKLSRDYRLLCTKFSESTDINSKAVVLNKIISLIQQNQVKKMEKVESTIINQNQLNIDKVQLIK</sequence>
<organism evidence="1 2">
    <name type="scientific">Paramecium pentaurelia</name>
    <dbReference type="NCBI Taxonomy" id="43138"/>
    <lineage>
        <taxon>Eukaryota</taxon>
        <taxon>Sar</taxon>
        <taxon>Alveolata</taxon>
        <taxon>Ciliophora</taxon>
        <taxon>Intramacronucleata</taxon>
        <taxon>Oligohymenophorea</taxon>
        <taxon>Peniculida</taxon>
        <taxon>Parameciidae</taxon>
        <taxon>Paramecium</taxon>
    </lineage>
</organism>
<name>A0A8S1YKQ4_9CILI</name>
<evidence type="ECO:0000313" key="2">
    <source>
        <dbReference type="Proteomes" id="UP000689195"/>
    </source>
</evidence>
<reference evidence="1" key="1">
    <citation type="submission" date="2021-01" db="EMBL/GenBank/DDBJ databases">
        <authorList>
            <consortium name="Genoscope - CEA"/>
            <person name="William W."/>
        </authorList>
    </citation>
    <scope>NUCLEOTIDE SEQUENCE</scope>
</reference>
<dbReference type="AlphaFoldDB" id="A0A8S1YKQ4"/>
<protein>
    <submittedName>
        <fullName evidence="1">Uncharacterized protein</fullName>
    </submittedName>
</protein>
<evidence type="ECO:0000313" key="1">
    <source>
        <dbReference type="EMBL" id="CAD8214213.1"/>
    </source>
</evidence>
<accession>A0A8S1YKQ4</accession>
<gene>
    <name evidence="1" type="ORF">PPENT_87.1.T2000007</name>
</gene>
<proteinExistence type="predicted"/>
<comment type="caution">
    <text evidence="1">The sequence shown here is derived from an EMBL/GenBank/DDBJ whole genome shotgun (WGS) entry which is preliminary data.</text>
</comment>